<proteinExistence type="predicted"/>
<gene>
    <name evidence="2" type="ORF">GN244_ATG18734</name>
</gene>
<accession>A0A833RP77</accession>
<keyword evidence="3" id="KW-1185">Reference proteome</keyword>
<reference evidence="2" key="1">
    <citation type="submission" date="2020-04" db="EMBL/GenBank/DDBJ databases">
        <title>Hybrid Assembly of Korean Phytophthora infestans isolates.</title>
        <authorList>
            <person name="Prokchorchik M."/>
            <person name="Lee Y."/>
            <person name="Seo J."/>
            <person name="Cho J.-H."/>
            <person name="Park Y.-E."/>
            <person name="Jang D.-C."/>
            <person name="Im J.-S."/>
            <person name="Choi J.-G."/>
            <person name="Park H.-J."/>
            <person name="Lee G.-B."/>
            <person name="Lee Y.-G."/>
            <person name="Hong S.-Y."/>
            <person name="Cho K."/>
            <person name="Sohn K.H."/>
        </authorList>
    </citation>
    <scope>NUCLEOTIDE SEQUENCE</scope>
    <source>
        <strain evidence="2">KR_1_A1</strain>
    </source>
</reference>
<evidence type="ECO:0000313" key="3">
    <source>
        <dbReference type="Proteomes" id="UP000602510"/>
    </source>
</evidence>
<feature type="compositionally biased region" description="Basic and acidic residues" evidence="1">
    <location>
        <begin position="144"/>
        <end position="170"/>
    </location>
</feature>
<name>A0A833RP77_PHYIN</name>
<organism evidence="2 3">
    <name type="scientific">Phytophthora infestans</name>
    <name type="common">Potato late blight agent</name>
    <name type="synonym">Botrytis infestans</name>
    <dbReference type="NCBI Taxonomy" id="4787"/>
    <lineage>
        <taxon>Eukaryota</taxon>
        <taxon>Sar</taxon>
        <taxon>Stramenopiles</taxon>
        <taxon>Oomycota</taxon>
        <taxon>Peronosporomycetes</taxon>
        <taxon>Peronosporales</taxon>
        <taxon>Peronosporaceae</taxon>
        <taxon>Phytophthora</taxon>
    </lineage>
</organism>
<evidence type="ECO:0000256" key="1">
    <source>
        <dbReference type="SAM" id="MobiDB-lite"/>
    </source>
</evidence>
<sequence length="214" mass="24136">MAKTTEGGVVQVHFLLLRINDPAEKRIANFIRACVPRRENYEWDDYFRDGKPNEYTSDHTFVNVLFVYEIAVKYRGLVEKRGQVFTRAPIQNSYGWYSRMLTAAEGNFTQVAKWIEKLVQQRARHLKRTALGQAQPVKAGTQGADDKGAKAGGDKEGELGAGTGRDRDADQGEEADDGEANENDWQLDEDVATITAELDRYSLYDSIIESCKHL</sequence>
<protein>
    <submittedName>
        <fullName evidence="2">Uncharacterized protein</fullName>
    </submittedName>
</protein>
<dbReference type="Proteomes" id="UP000602510">
    <property type="component" value="Unassembled WGS sequence"/>
</dbReference>
<dbReference type="AlphaFoldDB" id="A0A833RP77"/>
<evidence type="ECO:0000313" key="2">
    <source>
        <dbReference type="EMBL" id="KAF4029517.1"/>
    </source>
</evidence>
<feature type="region of interest" description="Disordered" evidence="1">
    <location>
        <begin position="130"/>
        <end position="188"/>
    </location>
</feature>
<feature type="compositionally biased region" description="Acidic residues" evidence="1">
    <location>
        <begin position="171"/>
        <end position="188"/>
    </location>
</feature>
<dbReference type="EMBL" id="WSZM01000805">
    <property type="protein sequence ID" value="KAF4029517.1"/>
    <property type="molecule type" value="Genomic_DNA"/>
</dbReference>
<comment type="caution">
    <text evidence="2">The sequence shown here is derived from an EMBL/GenBank/DDBJ whole genome shotgun (WGS) entry which is preliminary data.</text>
</comment>